<dbReference type="SUPFAM" id="SSF144000">
    <property type="entry name" value="Oxysterol-binding protein-like"/>
    <property type="match status" value="1"/>
</dbReference>
<dbReference type="GO" id="GO:0032934">
    <property type="term" value="F:sterol binding"/>
    <property type="evidence" value="ECO:0007669"/>
    <property type="project" value="TreeGrafter"/>
</dbReference>
<evidence type="ECO:0000313" key="4">
    <source>
        <dbReference type="Proteomes" id="UP001146793"/>
    </source>
</evidence>
<evidence type="ECO:0000313" key="3">
    <source>
        <dbReference type="EMBL" id="KAJ3429142.1"/>
    </source>
</evidence>
<dbReference type="Gene3D" id="2.40.160.120">
    <property type="match status" value="1"/>
</dbReference>
<organism evidence="3 4">
    <name type="scientific">Anaeramoeba flamelloides</name>
    <dbReference type="NCBI Taxonomy" id="1746091"/>
    <lineage>
        <taxon>Eukaryota</taxon>
        <taxon>Metamonada</taxon>
        <taxon>Anaeramoebidae</taxon>
        <taxon>Anaeramoeba</taxon>
    </lineage>
</organism>
<comment type="caution">
    <text evidence="3">The sequence shown here is derived from an EMBL/GenBank/DDBJ whole genome shotgun (WGS) entry which is preliminary data.</text>
</comment>
<feature type="region of interest" description="Disordered" evidence="2">
    <location>
        <begin position="1"/>
        <end position="21"/>
    </location>
</feature>
<dbReference type="EMBL" id="JANTQA010000057">
    <property type="protein sequence ID" value="KAJ3429142.1"/>
    <property type="molecule type" value="Genomic_DNA"/>
</dbReference>
<sequence length="402" mass="47117">MSKKEKSPKKKTKKSTKKKELNEKQILRQKLLKIYPYLKRDKSFRALRKFLQSRIHKSGGVQLLNSKEVKQQRVWCWDVVKQVGKDFLEGKDLTRIALPARLFEPRSFLERLAEGFAYAPLYLEQAYKATDPIERMKNVVCFMFAGLHLSLTNSKPFNPILGETYQCYFQNGTQIFCEQTSHHPPVSAFQLIGPNDKYMYHGYGNWSASFKGNSIDVSQKGKYELDFNDGTKYTWDNPNVRINGILIKDRVTNYEGMIKFTDKKNDLGCVIFFDPDALGFFKSLIFSSSTPRHCVKGYIYNLSKEKQKNWEEISLSRITGAWVDNLTFDEKVYWKIDNNLPERPHPSKTYIPSDSRYRKDRKALAKLEWDKAAKMKVEGEEKQRYDRKLRAQQLKDMKKNNN</sequence>
<accession>A0AAV7YKI0</accession>
<dbReference type="InterPro" id="IPR037239">
    <property type="entry name" value="OSBP_sf"/>
</dbReference>
<protein>
    <submittedName>
        <fullName evidence="3">Oxysterol-binding protein</fullName>
    </submittedName>
</protein>
<dbReference type="AlphaFoldDB" id="A0AAV7YKI0"/>
<dbReference type="InterPro" id="IPR000648">
    <property type="entry name" value="Oxysterol-bd"/>
</dbReference>
<evidence type="ECO:0000256" key="1">
    <source>
        <dbReference type="RuleBase" id="RU003844"/>
    </source>
</evidence>
<dbReference type="PROSITE" id="PS01013">
    <property type="entry name" value="OSBP"/>
    <property type="match status" value="1"/>
</dbReference>
<dbReference type="Pfam" id="PF01237">
    <property type="entry name" value="Oxysterol_BP"/>
    <property type="match status" value="2"/>
</dbReference>
<proteinExistence type="inferred from homology"/>
<reference evidence="3" key="1">
    <citation type="submission" date="2022-08" db="EMBL/GenBank/DDBJ databases">
        <title>Novel sulphate-reducing endosymbionts in the free-living metamonad Anaeramoeba.</title>
        <authorList>
            <person name="Jerlstrom-Hultqvist J."/>
            <person name="Cepicka I."/>
            <person name="Gallot-Lavallee L."/>
            <person name="Salas-Leiva D."/>
            <person name="Curtis B.A."/>
            <person name="Zahonova K."/>
            <person name="Pipaliya S."/>
            <person name="Dacks J."/>
            <person name="Roger A.J."/>
        </authorList>
    </citation>
    <scope>NUCLEOTIDE SEQUENCE</scope>
    <source>
        <strain evidence="3">Busselton2</strain>
    </source>
</reference>
<dbReference type="GO" id="GO:0016020">
    <property type="term" value="C:membrane"/>
    <property type="evidence" value="ECO:0007669"/>
    <property type="project" value="TreeGrafter"/>
</dbReference>
<dbReference type="GO" id="GO:0005829">
    <property type="term" value="C:cytosol"/>
    <property type="evidence" value="ECO:0007669"/>
    <property type="project" value="TreeGrafter"/>
</dbReference>
<name>A0AAV7YKI0_9EUKA</name>
<feature type="compositionally biased region" description="Basic residues" evidence="2">
    <location>
        <begin position="1"/>
        <end position="17"/>
    </location>
</feature>
<dbReference type="PANTHER" id="PTHR10972">
    <property type="entry name" value="OXYSTEROL-BINDING PROTEIN-RELATED"/>
    <property type="match status" value="1"/>
</dbReference>
<evidence type="ECO:0000256" key="2">
    <source>
        <dbReference type="SAM" id="MobiDB-lite"/>
    </source>
</evidence>
<dbReference type="Proteomes" id="UP001146793">
    <property type="component" value="Unassembled WGS sequence"/>
</dbReference>
<dbReference type="InterPro" id="IPR018494">
    <property type="entry name" value="Oxysterol-bd_CS"/>
</dbReference>
<dbReference type="PANTHER" id="PTHR10972:SF148">
    <property type="entry name" value="OXYSTEROL-BINDING PROTEIN 9"/>
    <property type="match status" value="1"/>
</dbReference>
<comment type="similarity">
    <text evidence="1">Belongs to the OSBP family.</text>
</comment>
<gene>
    <name evidence="3" type="ORF">M0812_24482</name>
</gene>